<dbReference type="Proteomes" id="UP000199207">
    <property type="component" value="Unassembled WGS sequence"/>
</dbReference>
<proteinExistence type="predicted"/>
<keyword evidence="1" id="KW-1133">Transmembrane helix</keyword>
<feature type="transmembrane region" description="Helical" evidence="1">
    <location>
        <begin position="12"/>
        <end position="33"/>
    </location>
</feature>
<name>A0A1I1M9L2_9ACTN</name>
<keyword evidence="1" id="KW-0472">Membrane</keyword>
<evidence type="ECO:0000313" key="3">
    <source>
        <dbReference type="Proteomes" id="UP000199207"/>
    </source>
</evidence>
<reference evidence="2 3" key="1">
    <citation type="submission" date="2016-10" db="EMBL/GenBank/DDBJ databases">
        <authorList>
            <person name="de Groot N.N."/>
        </authorList>
    </citation>
    <scope>NUCLEOTIDE SEQUENCE [LARGE SCALE GENOMIC DNA]</scope>
    <source>
        <strain evidence="2 3">CGMCC 4.5739</strain>
    </source>
</reference>
<sequence>MLKRLLTLAGKFAGPALALTIAGACGITVWLAWLGRS</sequence>
<keyword evidence="1" id="KW-0812">Transmembrane</keyword>
<organism evidence="2 3">
    <name type="scientific">Streptomyces aidingensis</name>
    <dbReference type="NCBI Taxonomy" id="910347"/>
    <lineage>
        <taxon>Bacteria</taxon>
        <taxon>Bacillati</taxon>
        <taxon>Actinomycetota</taxon>
        <taxon>Actinomycetes</taxon>
        <taxon>Kitasatosporales</taxon>
        <taxon>Streptomycetaceae</taxon>
        <taxon>Streptomyces</taxon>
    </lineage>
</organism>
<dbReference type="PROSITE" id="PS51257">
    <property type="entry name" value="PROKAR_LIPOPROTEIN"/>
    <property type="match status" value="1"/>
</dbReference>
<gene>
    <name evidence="2" type="ORF">SAMN05421773_10625</name>
</gene>
<keyword evidence="3" id="KW-1185">Reference proteome</keyword>
<accession>A0A1I1M9L2</accession>
<dbReference type="EMBL" id="FOLM01000006">
    <property type="protein sequence ID" value="SFC78340.1"/>
    <property type="molecule type" value="Genomic_DNA"/>
</dbReference>
<evidence type="ECO:0000256" key="1">
    <source>
        <dbReference type="SAM" id="Phobius"/>
    </source>
</evidence>
<evidence type="ECO:0000313" key="2">
    <source>
        <dbReference type="EMBL" id="SFC78340.1"/>
    </source>
</evidence>
<dbReference type="AlphaFoldDB" id="A0A1I1M9L2"/>
<dbReference type="STRING" id="910347.SAMN05421773_10625"/>
<protein>
    <submittedName>
        <fullName evidence="2">Uncharacterized protein</fullName>
    </submittedName>
</protein>